<evidence type="ECO:0000256" key="4">
    <source>
        <dbReference type="RuleBase" id="RU361277"/>
    </source>
</evidence>
<keyword evidence="3" id="KW-0560">Oxidoreductase</keyword>
<dbReference type="Gene3D" id="3.90.180.10">
    <property type="entry name" value="Medium-chain alcohol dehydrogenases, catalytic domain"/>
    <property type="match status" value="1"/>
</dbReference>
<dbReference type="Proteomes" id="UP000319130">
    <property type="component" value="Unassembled WGS sequence"/>
</dbReference>
<name>A0A523VUY7_UNCAE</name>
<dbReference type="InterPro" id="IPR011032">
    <property type="entry name" value="GroES-like_sf"/>
</dbReference>
<proteinExistence type="inferred from homology"/>
<dbReference type="PANTHER" id="PTHR43401:SF2">
    <property type="entry name" value="L-THREONINE 3-DEHYDROGENASE"/>
    <property type="match status" value="1"/>
</dbReference>
<evidence type="ECO:0000256" key="1">
    <source>
        <dbReference type="ARBA" id="ARBA00022723"/>
    </source>
</evidence>
<comment type="cofactor">
    <cofactor evidence="4">
        <name>Zn(2+)</name>
        <dbReference type="ChEBI" id="CHEBI:29105"/>
    </cofactor>
</comment>
<organism evidence="6 7">
    <name type="scientific">Aerophobetes bacterium</name>
    <dbReference type="NCBI Taxonomy" id="2030807"/>
    <lineage>
        <taxon>Bacteria</taxon>
        <taxon>Candidatus Aerophobota</taxon>
    </lineage>
</organism>
<reference evidence="6 7" key="1">
    <citation type="submission" date="2019-03" db="EMBL/GenBank/DDBJ databases">
        <title>Metabolic potential of uncultured bacteria and archaea associated with petroleum seepage in deep-sea sediments.</title>
        <authorList>
            <person name="Dong X."/>
            <person name="Hubert C."/>
        </authorList>
    </citation>
    <scope>NUCLEOTIDE SEQUENCE [LARGE SCALE GENOMIC DNA]</scope>
    <source>
        <strain evidence="6">E29_bin52</strain>
    </source>
</reference>
<dbReference type="EMBL" id="SOIZ01000406">
    <property type="protein sequence ID" value="TET58568.1"/>
    <property type="molecule type" value="Genomic_DNA"/>
</dbReference>
<dbReference type="InterPro" id="IPR020843">
    <property type="entry name" value="ER"/>
</dbReference>
<dbReference type="GO" id="GO:0016491">
    <property type="term" value="F:oxidoreductase activity"/>
    <property type="evidence" value="ECO:0007669"/>
    <property type="project" value="UniProtKB-KW"/>
</dbReference>
<comment type="caution">
    <text evidence="6">The sequence shown here is derived from an EMBL/GenBank/DDBJ whole genome shotgun (WGS) entry which is preliminary data.</text>
</comment>
<evidence type="ECO:0000259" key="5">
    <source>
        <dbReference type="SMART" id="SM00829"/>
    </source>
</evidence>
<dbReference type="Pfam" id="PF00107">
    <property type="entry name" value="ADH_zinc_N"/>
    <property type="match status" value="1"/>
</dbReference>
<dbReference type="AlphaFoldDB" id="A0A523VUY7"/>
<dbReference type="PROSITE" id="PS00059">
    <property type="entry name" value="ADH_ZINC"/>
    <property type="match status" value="1"/>
</dbReference>
<dbReference type="SMART" id="SM00829">
    <property type="entry name" value="PKS_ER"/>
    <property type="match status" value="1"/>
</dbReference>
<dbReference type="SUPFAM" id="SSF50129">
    <property type="entry name" value="GroES-like"/>
    <property type="match status" value="1"/>
</dbReference>
<dbReference type="GO" id="GO:0008270">
    <property type="term" value="F:zinc ion binding"/>
    <property type="evidence" value="ECO:0007669"/>
    <property type="project" value="InterPro"/>
</dbReference>
<protein>
    <recommendedName>
        <fullName evidence="5">Enoyl reductase (ER) domain-containing protein</fullName>
    </recommendedName>
</protein>
<evidence type="ECO:0000313" key="6">
    <source>
        <dbReference type="EMBL" id="TET58568.1"/>
    </source>
</evidence>
<keyword evidence="1 4" id="KW-0479">Metal-binding</keyword>
<dbReference type="PANTHER" id="PTHR43401">
    <property type="entry name" value="L-THREONINE 3-DEHYDROGENASE"/>
    <property type="match status" value="1"/>
</dbReference>
<feature type="domain" description="Enoyl reductase (ER)" evidence="5">
    <location>
        <begin position="10"/>
        <end position="339"/>
    </location>
</feature>
<dbReference type="InterPro" id="IPR036291">
    <property type="entry name" value="NAD(P)-bd_dom_sf"/>
</dbReference>
<dbReference type="Pfam" id="PF08240">
    <property type="entry name" value="ADH_N"/>
    <property type="match status" value="1"/>
</dbReference>
<dbReference type="InterPro" id="IPR050129">
    <property type="entry name" value="Zn_alcohol_dh"/>
</dbReference>
<dbReference type="InterPro" id="IPR013154">
    <property type="entry name" value="ADH-like_N"/>
</dbReference>
<dbReference type="InterPro" id="IPR013149">
    <property type="entry name" value="ADH-like_C"/>
</dbReference>
<sequence length="343" mass="37505">MKAVVKARRGRGNIEIWDVEEPKTGPGEVKIEVKAAGICGTDIHIYYDEFMVNPPVILGHEFCGVVREVGENVAEFKAGDRVTSETAARICGKCMFCRTGNYNLCPERLGLGSGVNGAFTKFCVVRKEIVHPLPDNVDFESGALCEPLSCAVHGIIEQTGIEAGDTVVVMGPGPLGLLSSQISKVEGGYVVVLGMSLDKERLALADELGADLVVNIDKQNPEKIIKDLSKGYGADVVLECSGSSAGAKLGLRLVRKRGKFTQMGLFGKPIDIDFEQIAYKELKVTGFFSQKWTAWEKALQLLEQRKVQTKPLVTEKLPITEWEKGFEKKERGEAIKTLLYPVD</sequence>
<keyword evidence="2 4" id="KW-0862">Zinc</keyword>
<accession>A0A523VUY7</accession>
<dbReference type="Gene3D" id="3.40.50.720">
    <property type="entry name" value="NAD(P)-binding Rossmann-like Domain"/>
    <property type="match status" value="1"/>
</dbReference>
<dbReference type="CDD" id="cd08258">
    <property type="entry name" value="Zn_ADH4"/>
    <property type="match status" value="1"/>
</dbReference>
<dbReference type="InterPro" id="IPR002328">
    <property type="entry name" value="ADH_Zn_CS"/>
</dbReference>
<gene>
    <name evidence="6" type="ORF">E3J48_08755</name>
</gene>
<evidence type="ECO:0000256" key="3">
    <source>
        <dbReference type="ARBA" id="ARBA00023002"/>
    </source>
</evidence>
<evidence type="ECO:0000313" key="7">
    <source>
        <dbReference type="Proteomes" id="UP000319130"/>
    </source>
</evidence>
<comment type="similarity">
    <text evidence="4">Belongs to the zinc-containing alcohol dehydrogenase family.</text>
</comment>
<dbReference type="SUPFAM" id="SSF51735">
    <property type="entry name" value="NAD(P)-binding Rossmann-fold domains"/>
    <property type="match status" value="1"/>
</dbReference>
<evidence type="ECO:0000256" key="2">
    <source>
        <dbReference type="ARBA" id="ARBA00022833"/>
    </source>
</evidence>